<feature type="transmembrane region" description="Helical" evidence="6">
    <location>
        <begin position="44"/>
        <end position="66"/>
    </location>
</feature>
<dbReference type="InterPro" id="IPR001123">
    <property type="entry name" value="LeuE-type"/>
</dbReference>
<keyword evidence="2" id="KW-1003">Cell membrane</keyword>
<dbReference type="GO" id="GO:0033228">
    <property type="term" value="P:cysteine export across plasma membrane"/>
    <property type="evidence" value="ECO:0007669"/>
    <property type="project" value="TreeGrafter"/>
</dbReference>
<reference evidence="7 8" key="1">
    <citation type="submission" date="2017-11" db="EMBL/GenBank/DDBJ databases">
        <title>Revised Sequence and Annotation of the Rhodobaca barguzinensis strain alga05 Genome.</title>
        <authorList>
            <person name="Kopejtka K."/>
            <person name="Tomasch J.M."/>
            <person name="Bunk B."/>
            <person name="Koblizek M."/>
        </authorList>
    </citation>
    <scope>NUCLEOTIDE SEQUENCE [LARGE SCALE GENOMIC DNA]</scope>
    <source>
        <strain evidence="8">alga05</strain>
    </source>
</reference>
<evidence type="ECO:0000256" key="3">
    <source>
        <dbReference type="ARBA" id="ARBA00022692"/>
    </source>
</evidence>
<dbReference type="STRING" id="441209.GCA_001870665_01362"/>
<dbReference type="Proteomes" id="UP000228948">
    <property type="component" value="Chromosome"/>
</dbReference>
<dbReference type="KEGG" id="rbg:BG454_07925"/>
<name>A0A2K8K8I7_9RHOB</name>
<evidence type="ECO:0000313" key="7">
    <source>
        <dbReference type="EMBL" id="ATX65762.1"/>
    </source>
</evidence>
<comment type="subcellular location">
    <subcellularLocation>
        <location evidence="1">Cell membrane</location>
        <topology evidence="1">Multi-pass membrane protein</topology>
    </subcellularLocation>
</comment>
<evidence type="ECO:0000256" key="2">
    <source>
        <dbReference type="ARBA" id="ARBA00022475"/>
    </source>
</evidence>
<protein>
    <submittedName>
        <fullName evidence="7">LysE family translocator</fullName>
    </submittedName>
</protein>
<dbReference type="EMBL" id="CP024899">
    <property type="protein sequence ID" value="ATX65762.1"/>
    <property type="molecule type" value="Genomic_DNA"/>
</dbReference>
<dbReference type="OrthoDB" id="9812084at2"/>
<keyword evidence="8" id="KW-1185">Reference proteome</keyword>
<keyword evidence="5 6" id="KW-0472">Membrane</keyword>
<organism evidence="7 8">
    <name type="scientific">Roseinatronobacter bogoriensis subsp. barguzinensis</name>
    <dbReference type="NCBI Taxonomy" id="441209"/>
    <lineage>
        <taxon>Bacteria</taxon>
        <taxon>Pseudomonadati</taxon>
        <taxon>Pseudomonadota</taxon>
        <taxon>Alphaproteobacteria</taxon>
        <taxon>Rhodobacterales</taxon>
        <taxon>Paracoccaceae</taxon>
        <taxon>Roseinatronobacter</taxon>
    </lineage>
</organism>
<keyword evidence="4 6" id="KW-1133">Transmembrane helix</keyword>
<dbReference type="GO" id="GO:0005886">
    <property type="term" value="C:plasma membrane"/>
    <property type="evidence" value="ECO:0007669"/>
    <property type="project" value="UniProtKB-SubCell"/>
</dbReference>
<dbReference type="GO" id="GO:0015171">
    <property type="term" value="F:amino acid transmembrane transporter activity"/>
    <property type="evidence" value="ECO:0007669"/>
    <property type="project" value="TreeGrafter"/>
</dbReference>
<evidence type="ECO:0000256" key="1">
    <source>
        <dbReference type="ARBA" id="ARBA00004651"/>
    </source>
</evidence>
<dbReference type="PANTHER" id="PTHR30086">
    <property type="entry name" value="ARGININE EXPORTER PROTEIN ARGO"/>
    <property type="match status" value="1"/>
</dbReference>
<dbReference type="AlphaFoldDB" id="A0A2K8K8I7"/>
<dbReference type="RefSeq" id="WP_071480311.1">
    <property type="nucleotide sequence ID" value="NZ_CP024899.1"/>
</dbReference>
<feature type="transmembrane region" description="Helical" evidence="6">
    <location>
        <begin position="178"/>
        <end position="196"/>
    </location>
</feature>
<sequence length="198" mass="21472">MTIDLFLALITFAFVTSVTPGPNNVMLLASGVNFGFRRTIPHMAGVAVGHAFMVFLVGVGLMGVFISYPPVQFALKVVSAVYMLWLAWKIANAAPPAGAQRAGRPFSFIQAAAFQWVNPKAWIMSLAAVTLYAPGQEWGAVAWVAFGFLCVGWTTTIIWTVLGLGLRRFLQKPMALRVFNYTMAALLLASLVPVLFQG</sequence>
<dbReference type="PANTHER" id="PTHR30086:SF20">
    <property type="entry name" value="ARGININE EXPORTER PROTEIN ARGO-RELATED"/>
    <property type="match status" value="1"/>
</dbReference>
<accession>A0A2K8K8I7</accession>
<evidence type="ECO:0000256" key="6">
    <source>
        <dbReference type="SAM" id="Phobius"/>
    </source>
</evidence>
<evidence type="ECO:0000256" key="5">
    <source>
        <dbReference type="ARBA" id="ARBA00023136"/>
    </source>
</evidence>
<feature type="transmembrane region" description="Helical" evidence="6">
    <location>
        <begin position="140"/>
        <end position="166"/>
    </location>
</feature>
<proteinExistence type="predicted"/>
<evidence type="ECO:0000313" key="8">
    <source>
        <dbReference type="Proteomes" id="UP000228948"/>
    </source>
</evidence>
<keyword evidence="3 6" id="KW-0812">Transmembrane</keyword>
<dbReference type="Pfam" id="PF01810">
    <property type="entry name" value="LysE"/>
    <property type="match status" value="1"/>
</dbReference>
<gene>
    <name evidence="7" type="ORF">BG454_07925</name>
</gene>
<evidence type="ECO:0000256" key="4">
    <source>
        <dbReference type="ARBA" id="ARBA00022989"/>
    </source>
</evidence>